<evidence type="ECO:0000256" key="6">
    <source>
        <dbReference type="ARBA" id="ARBA00022989"/>
    </source>
</evidence>
<gene>
    <name evidence="10" type="ORF">METZ01_LOCUS42824</name>
</gene>
<feature type="transmembrane region" description="Helical" evidence="8">
    <location>
        <begin position="9"/>
        <end position="28"/>
    </location>
</feature>
<evidence type="ECO:0000256" key="2">
    <source>
        <dbReference type="ARBA" id="ARBA00007362"/>
    </source>
</evidence>
<comment type="subcellular location">
    <subcellularLocation>
        <location evidence="1">Cell membrane</location>
        <topology evidence="1">Multi-pass membrane protein</topology>
    </subcellularLocation>
</comment>
<dbReference type="InterPro" id="IPR037185">
    <property type="entry name" value="EmrE-like"/>
</dbReference>
<evidence type="ECO:0000256" key="1">
    <source>
        <dbReference type="ARBA" id="ARBA00004651"/>
    </source>
</evidence>
<keyword evidence="3" id="KW-0813">Transport</keyword>
<accession>A0A381RE60</accession>
<evidence type="ECO:0000313" key="10">
    <source>
        <dbReference type="EMBL" id="SUZ89970.1"/>
    </source>
</evidence>
<dbReference type="GO" id="GO:0005886">
    <property type="term" value="C:plasma membrane"/>
    <property type="evidence" value="ECO:0007669"/>
    <property type="project" value="UniProtKB-SubCell"/>
</dbReference>
<feature type="transmembrane region" description="Helical" evidence="8">
    <location>
        <begin position="105"/>
        <end position="122"/>
    </location>
</feature>
<feature type="transmembrane region" description="Helical" evidence="8">
    <location>
        <begin position="73"/>
        <end position="93"/>
    </location>
</feature>
<name>A0A381RE60_9ZZZZ</name>
<feature type="transmembrane region" description="Helical" evidence="8">
    <location>
        <begin position="40"/>
        <end position="57"/>
    </location>
</feature>
<dbReference type="EMBL" id="UINC01001854">
    <property type="protein sequence ID" value="SUZ89970.1"/>
    <property type="molecule type" value="Genomic_DNA"/>
</dbReference>
<comment type="similarity">
    <text evidence="2">Belongs to the EamA transporter family.</text>
</comment>
<dbReference type="PANTHER" id="PTHR22911">
    <property type="entry name" value="ACYL-MALONYL CONDENSING ENZYME-RELATED"/>
    <property type="match status" value="1"/>
</dbReference>
<dbReference type="PANTHER" id="PTHR22911:SF137">
    <property type="entry name" value="SOLUTE CARRIER FAMILY 35 MEMBER G2-RELATED"/>
    <property type="match status" value="1"/>
</dbReference>
<feature type="transmembrane region" description="Helical" evidence="8">
    <location>
        <begin position="152"/>
        <end position="168"/>
    </location>
</feature>
<organism evidence="10">
    <name type="scientific">marine metagenome</name>
    <dbReference type="NCBI Taxonomy" id="408172"/>
    <lineage>
        <taxon>unclassified sequences</taxon>
        <taxon>metagenomes</taxon>
        <taxon>ecological metagenomes</taxon>
    </lineage>
</organism>
<evidence type="ECO:0000256" key="5">
    <source>
        <dbReference type="ARBA" id="ARBA00022692"/>
    </source>
</evidence>
<keyword evidence="6 8" id="KW-1133">Transmembrane helix</keyword>
<dbReference type="InterPro" id="IPR000620">
    <property type="entry name" value="EamA_dom"/>
</dbReference>
<proteinExistence type="inferred from homology"/>
<evidence type="ECO:0000256" key="4">
    <source>
        <dbReference type="ARBA" id="ARBA00022475"/>
    </source>
</evidence>
<evidence type="ECO:0000259" key="9">
    <source>
        <dbReference type="Pfam" id="PF00892"/>
    </source>
</evidence>
<dbReference type="NCBIfam" id="TIGR00688">
    <property type="entry name" value="rarD"/>
    <property type="match status" value="1"/>
</dbReference>
<dbReference type="Pfam" id="PF00892">
    <property type="entry name" value="EamA"/>
    <property type="match status" value="1"/>
</dbReference>
<dbReference type="AlphaFoldDB" id="A0A381RE60"/>
<reference evidence="10" key="1">
    <citation type="submission" date="2018-05" db="EMBL/GenBank/DDBJ databases">
        <authorList>
            <person name="Lanie J.A."/>
            <person name="Ng W.-L."/>
            <person name="Kazmierczak K.M."/>
            <person name="Andrzejewski T.M."/>
            <person name="Davidsen T.M."/>
            <person name="Wayne K.J."/>
            <person name="Tettelin H."/>
            <person name="Glass J.I."/>
            <person name="Rusch D."/>
            <person name="Podicherti R."/>
            <person name="Tsui H.-C.T."/>
            <person name="Winkler M.E."/>
        </authorList>
    </citation>
    <scope>NUCLEOTIDE SEQUENCE</scope>
</reference>
<dbReference type="SUPFAM" id="SSF103481">
    <property type="entry name" value="Multidrug resistance efflux transporter EmrE"/>
    <property type="match status" value="2"/>
</dbReference>
<dbReference type="InterPro" id="IPR004626">
    <property type="entry name" value="RarD"/>
</dbReference>
<keyword evidence="7 8" id="KW-0472">Membrane</keyword>
<feature type="transmembrane region" description="Helical" evidence="8">
    <location>
        <begin position="210"/>
        <end position="233"/>
    </location>
</feature>
<evidence type="ECO:0000256" key="3">
    <source>
        <dbReference type="ARBA" id="ARBA00022448"/>
    </source>
</evidence>
<evidence type="ECO:0000256" key="8">
    <source>
        <dbReference type="SAM" id="Phobius"/>
    </source>
</evidence>
<feature type="transmembrane region" description="Helical" evidence="8">
    <location>
        <begin position="268"/>
        <end position="288"/>
    </location>
</feature>
<feature type="transmembrane region" description="Helical" evidence="8">
    <location>
        <begin position="240"/>
        <end position="262"/>
    </location>
</feature>
<feature type="transmembrane region" description="Helical" evidence="8">
    <location>
        <begin position="180"/>
        <end position="198"/>
    </location>
</feature>
<feature type="domain" description="EamA" evidence="9">
    <location>
        <begin position="10"/>
        <end position="145"/>
    </location>
</feature>
<keyword evidence="5 8" id="KW-0812">Transmembrane</keyword>
<feature type="transmembrane region" description="Helical" evidence="8">
    <location>
        <begin position="129"/>
        <end position="146"/>
    </location>
</feature>
<evidence type="ECO:0000256" key="7">
    <source>
        <dbReference type="ARBA" id="ARBA00023136"/>
    </source>
</evidence>
<sequence length="301" mass="34219">MKDLKNKKAGLVSGFIAYFWWGFLALFFKYVDQVPSMEVFAHRVFWAVPFGAAILLLRKDFTEVKKAFLNTKILFYLTLSALMISVNWYLFIFAVHQDQILQASLGYYINPLFHVLVGVVFLKEGLRKNQFLAIIIATIGVLILTINYGKFPLISISLATSFTVYAVIRKKVDIGAMAGLFIETLIIFPFVAIYIFWLMKNNLAVFGFNYQPLTLALILAGPFTIIPLVTFAYAARRLRLVTIGMMQFLSPTIQFLMALYFGEPLTKAYIVCFICIWVAVGIFVYDAISNSQVSTNEEDFL</sequence>
<keyword evidence="4" id="KW-1003">Cell membrane</keyword>
<protein>
    <recommendedName>
        <fullName evidence="9">EamA domain-containing protein</fullName>
    </recommendedName>
</protein>